<evidence type="ECO:0000313" key="1">
    <source>
        <dbReference type="EMBL" id="KAF4208036.1"/>
    </source>
</evidence>
<proteinExistence type="predicted"/>
<comment type="caution">
    <text evidence="1">The sequence shown here is derived from an EMBL/GenBank/DDBJ whole genome shotgun (WGS) entry which is preliminary data.</text>
</comment>
<evidence type="ECO:0000313" key="2">
    <source>
        <dbReference type="Proteomes" id="UP000649114"/>
    </source>
</evidence>
<organism evidence="1 2">
    <name type="scientific">Aspergillus lentulus</name>
    <dbReference type="NCBI Taxonomy" id="293939"/>
    <lineage>
        <taxon>Eukaryota</taxon>
        <taxon>Fungi</taxon>
        <taxon>Dikarya</taxon>
        <taxon>Ascomycota</taxon>
        <taxon>Pezizomycotina</taxon>
        <taxon>Eurotiomycetes</taxon>
        <taxon>Eurotiomycetidae</taxon>
        <taxon>Eurotiales</taxon>
        <taxon>Aspergillaceae</taxon>
        <taxon>Aspergillus</taxon>
        <taxon>Aspergillus subgen. Fumigati</taxon>
    </lineage>
</organism>
<protein>
    <submittedName>
        <fullName evidence="1">Uncharacterized protein</fullName>
    </submittedName>
</protein>
<reference evidence="1" key="2">
    <citation type="submission" date="2020-04" db="EMBL/GenBank/DDBJ databases">
        <authorList>
            <person name="Santos R.A.C."/>
            <person name="Steenwyk J.L."/>
            <person name="Rivero-Menendez O."/>
            <person name="Mead M.E."/>
            <person name="Silva L.P."/>
            <person name="Bastos R.W."/>
            <person name="Alastruey-Izquierdo A."/>
            <person name="Goldman G.H."/>
            <person name="Rokas A."/>
        </authorList>
    </citation>
    <scope>NUCLEOTIDE SEQUENCE</scope>
    <source>
        <strain evidence="1">CNM-CM8927</strain>
    </source>
</reference>
<dbReference type="EMBL" id="JAAAPU010000013">
    <property type="protein sequence ID" value="KAF4208036.1"/>
    <property type="molecule type" value="Genomic_DNA"/>
</dbReference>
<dbReference type="Proteomes" id="UP000649114">
    <property type="component" value="Unassembled WGS sequence"/>
</dbReference>
<gene>
    <name evidence="1" type="ORF">CNMCM8927_001503</name>
</gene>
<sequence>MAVQVAKMCVSMDEKSPAPKRYGTTGLGKFRCDSDRVRKAVNTRLAPVECLKSSPFPSVKTGDIDAELQWMIDGEETIYISRWTAAAGKPNEASIAGCLALVDGEMGNIPAAYSRLPLQAEGS</sequence>
<dbReference type="AlphaFoldDB" id="A0AAN5YTJ1"/>
<accession>A0AAN5YTJ1</accession>
<name>A0AAN5YTJ1_ASPLE</name>
<reference evidence="1" key="1">
    <citation type="journal article" date="2020" name="bioRxiv">
        <title>Genomic and phenotypic heterogeneity of clinical isolates of the human pathogens Aspergillus fumigatus, Aspergillus lentulus and Aspergillus fumigatiaffinis.</title>
        <authorList>
            <person name="dos Santos R.A.C."/>
            <person name="Steenwyk J.L."/>
            <person name="Rivero-Menendez O."/>
            <person name="Mead M.E."/>
            <person name="Silva L.P."/>
            <person name="Bastos R.W."/>
            <person name="Alastruey-Izquierdo A."/>
            <person name="Goldman G.H."/>
            <person name="Rokas A."/>
        </authorList>
    </citation>
    <scope>NUCLEOTIDE SEQUENCE</scope>
    <source>
        <strain evidence="1">CNM-CM8927</strain>
    </source>
</reference>